<dbReference type="EMBL" id="JBGBPQ010000003">
    <property type="protein sequence ID" value="KAL1526540.1"/>
    <property type="molecule type" value="Genomic_DNA"/>
</dbReference>
<name>A0AB34K0V0_PRYPA</name>
<keyword evidence="2" id="KW-1185">Reference proteome</keyword>
<dbReference type="AlphaFoldDB" id="A0AB34K0V0"/>
<protein>
    <submittedName>
        <fullName evidence="1">Uncharacterized protein</fullName>
    </submittedName>
</protein>
<gene>
    <name evidence="1" type="ORF">AB1Y20_015249</name>
</gene>
<proteinExistence type="predicted"/>
<organism evidence="1 2">
    <name type="scientific">Prymnesium parvum</name>
    <name type="common">Toxic golden alga</name>
    <dbReference type="NCBI Taxonomy" id="97485"/>
    <lineage>
        <taxon>Eukaryota</taxon>
        <taxon>Haptista</taxon>
        <taxon>Haptophyta</taxon>
        <taxon>Prymnesiophyceae</taxon>
        <taxon>Prymnesiales</taxon>
        <taxon>Prymnesiaceae</taxon>
        <taxon>Prymnesium</taxon>
    </lineage>
</organism>
<accession>A0AB34K0V0</accession>
<reference evidence="1 2" key="1">
    <citation type="journal article" date="2024" name="Science">
        <title>Giant polyketide synthase enzymes in the biosynthesis of giant marine polyether toxins.</title>
        <authorList>
            <person name="Fallon T.R."/>
            <person name="Shende V.V."/>
            <person name="Wierzbicki I.H."/>
            <person name="Pendleton A.L."/>
            <person name="Watervoot N.F."/>
            <person name="Auber R.P."/>
            <person name="Gonzalez D.J."/>
            <person name="Wisecaver J.H."/>
            <person name="Moore B.S."/>
        </authorList>
    </citation>
    <scope>NUCLEOTIDE SEQUENCE [LARGE SCALE GENOMIC DNA]</scope>
    <source>
        <strain evidence="1 2">12B1</strain>
    </source>
</reference>
<sequence length="385" mass="40385">MATAPIHAGLATPADYSLTFVTAGGPVAVNASDMRVEVESSHWFVSVAPHELVARGLRYTLSYAQLNELMWCVAECSADLQTVRFVQVGVELSWMESLLQACLNGGLTRTPLRSWSAVCDALAACARSLSGAAAASRLLAASDLRKLQTGGGRGTHVFSGAAVDLARAAWLEALEVGGVIASCSGSTRILALLERLLAPGAGRWQLASRDDATGVCAATATRILRTAGAVTNNPQIASDPAASQVAEIIIFLLVTLPVAPMVPNPAPTPSAVLQYVIVRQRTAVERFVIDFSESWAAYPAFAAVLHDAPDSDARQHITAWLACQDSSATLAEVAVAGLHAKVLRALPAVSALGPGAPLAQRVAEVARILGESEPRLHLRLRTADY</sequence>
<dbReference type="Proteomes" id="UP001515480">
    <property type="component" value="Unassembled WGS sequence"/>
</dbReference>
<evidence type="ECO:0000313" key="2">
    <source>
        <dbReference type="Proteomes" id="UP001515480"/>
    </source>
</evidence>
<comment type="caution">
    <text evidence="1">The sequence shown here is derived from an EMBL/GenBank/DDBJ whole genome shotgun (WGS) entry which is preliminary data.</text>
</comment>
<evidence type="ECO:0000313" key="1">
    <source>
        <dbReference type="EMBL" id="KAL1526540.1"/>
    </source>
</evidence>